<proteinExistence type="predicted"/>
<name>A0A6C0LLY4_9ZZZZ</name>
<dbReference type="AlphaFoldDB" id="A0A6C0LLY4"/>
<evidence type="ECO:0000313" key="1">
    <source>
        <dbReference type="EMBL" id="QHU30995.1"/>
    </source>
</evidence>
<dbReference type="EMBL" id="MN740522">
    <property type="protein sequence ID" value="QHU30995.1"/>
    <property type="molecule type" value="Genomic_DNA"/>
</dbReference>
<protein>
    <recommendedName>
        <fullName evidence="2">Glycosyltransferase</fullName>
    </recommendedName>
</protein>
<accession>A0A6C0LLY4</accession>
<evidence type="ECO:0008006" key="2">
    <source>
        <dbReference type="Google" id="ProtNLM"/>
    </source>
</evidence>
<reference evidence="1" key="1">
    <citation type="journal article" date="2020" name="Nature">
        <title>Giant virus diversity and host interactions through global metagenomics.</title>
        <authorList>
            <person name="Schulz F."/>
            <person name="Roux S."/>
            <person name="Paez-Espino D."/>
            <person name="Jungbluth S."/>
            <person name="Walsh D.A."/>
            <person name="Denef V.J."/>
            <person name="McMahon K.D."/>
            <person name="Konstantinidis K.T."/>
            <person name="Eloe-Fadrosh E.A."/>
            <person name="Kyrpides N.C."/>
            <person name="Woyke T."/>
        </authorList>
    </citation>
    <scope>NUCLEOTIDE SEQUENCE</scope>
    <source>
        <strain evidence="1">GVMAG-M-3300027892-73</strain>
    </source>
</reference>
<dbReference type="InterPro" id="IPR029044">
    <property type="entry name" value="Nucleotide-diphossugar_trans"/>
</dbReference>
<sequence>MTVISGIEIDHIVYKQNDIKLAIQNNDPIEDKLHVILVVSNPCLFAIRYILFKEFVKRIENEEKNVILYVVELAYGSQLFRVTEKNNPKHLQLRTDIPLWHKENMINLGVKYLLPPNFKAFAWIDADVEFENLTWATDALKLLNGSKDIIQLFGHCVDMDYNRETMMIRSSAGYQYSKGNKYHSSGNDYWHPGYAWAITRKAYEKMGGLYEMAILGSGDFIMLMSLLNKGHLSLNDQNSENYKKTVEDFQQKVAGLRFGYIPGTIRHHFHGNKKDRQYSQRWKILVENDYQPDLHIRKDEKGLLIPTEEFPQKLANEVFNYFLERKEDLYQIKN</sequence>
<dbReference type="SUPFAM" id="SSF53448">
    <property type="entry name" value="Nucleotide-diphospho-sugar transferases"/>
    <property type="match status" value="1"/>
</dbReference>
<organism evidence="1">
    <name type="scientific">viral metagenome</name>
    <dbReference type="NCBI Taxonomy" id="1070528"/>
    <lineage>
        <taxon>unclassified sequences</taxon>
        <taxon>metagenomes</taxon>
        <taxon>organismal metagenomes</taxon>
    </lineage>
</organism>